<reference evidence="2" key="2">
    <citation type="submission" date="2025-08" db="UniProtKB">
        <authorList>
            <consortium name="RefSeq"/>
        </authorList>
    </citation>
    <scope>IDENTIFICATION</scope>
    <source>
        <tissue evidence="2">Leaf</tissue>
    </source>
</reference>
<evidence type="ECO:0000313" key="1">
    <source>
        <dbReference type="Proteomes" id="UP000790787"/>
    </source>
</evidence>
<sequence length="375" mass="42478">MHAGLVPAIVLTIEYESYLRSSFVGGLNVIPVSKFGVSSVGLVRKTVECKESRIALTTTTSDVEASILPGGRTAHSRFKMPIDIDDNFHCNIIKQSSLIRIIRDVKLIVWDEASMAKKNMIEALDALLRDIMDNDTMFSGKVVAFGGDFKQTLPVVRNGKKEDFIHQSLLYSEIWNKLEKLCLSENMRKRTDPSFCEYLLRIGNGTERTNCEDKIEIPGSFVIPFTTEAESLDALFSITYPDLHAFFPDSSMITSRVILTTKNDFVNEINNMLITKFPERSQTFVAVDETIEPNYQRQFEDFLHSLDPPGLLPYKLTLKENCSVILLRNLNPCEDSNDDHSTYNVVYDEIIQKAFSMISEATYIGSSKINKVYLF</sequence>
<accession>A0AC58TQJ9</accession>
<dbReference type="RefSeq" id="XP_075099499.1">
    <property type="nucleotide sequence ID" value="XM_075243398.1"/>
</dbReference>
<dbReference type="Proteomes" id="UP000790787">
    <property type="component" value="Chromosome 22"/>
</dbReference>
<protein>
    <submittedName>
        <fullName evidence="2">ATP-dependent DNA helicase PIF1-like</fullName>
    </submittedName>
</protein>
<evidence type="ECO:0000313" key="2">
    <source>
        <dbReference type="RefSeq" id="XP_075099499.1"/>
    </source>
</evidence>
<reference evidence="1" key="1">
    <citation type="journal article" date="2014" name="Nat. Commun.">
        <title>The tobacco genome sequence and its comparison with those of tomato and potato.</title>
        <authorList>
            <person name="Sierro N."/>
            <person name="Battey J.N."/>
            <person name="Ouadi S."/>
            <person name="Bakaher N."/>
            <person name="Bovet L."/>
            <person name="Willig A."/>
            <person name="Goepfert S."/>
            <person name="Peitsch M.C."/>
            <person name="Ivanov N.V."/>
        </authorList>
    </citation>
    <scope>NUCLEOTIDE SEQUENCE [LARGE SCALE GENOMIC DNA]</scope>
</reference>
<keyword evidence="1" id="KW-1185">Reference proteome</keyword>
<name>A0AC58TQJ9_TOBAC</name>
<organism evidence="1 2">
    <name type="scientific">Nicotiana tabacum</name>
    <name type="common">Common tobacco</name>
    <dbReference type="NCBI Taxonomy" id="4097"/>
    <lineage>
        <taxon>Eukaryota</taxon>
        <taxon>Viridiplantae</taxon>
        <taxon>Streptophyta</taxon>
        <taxon>Embryophyta</taxon>
        <taxon>Tracheophyta</taxon>
        <taxon>Spermatophyta</taxon>
        <taxon>Magnoliopsida</taxon>
        <taxon>eudicotyledons</taxon>
        <taxon>Gunneridae</taxon>
        <taxon>Pentapetalae</taxon>
        <taxon>asterids</taxon>
        <taxon>lamiids</taxon>
        <taxon>Solanales</taxon>
        <taxon>Solanaceae</taxon>
        <taxon>Nicotianoideae</taxon>
        <taxon>Nicotianeae</taxon>
        <taxon>Nicotiana</taxon>
    </lineage>
</organism>
<proteinExistence type="predicted"/>
<gene>
    <name evidence="2" type="primary">LOC107801838</name>
</gene>